<sequence length="104" mass="12022">MAKEKAKEIWELLSKISFELDQIKKGYKDIEVLRGWMKDMDICITFSAGGWRGGELCPVVLYSSDFDDITKAAIEVIYKRLEQRNAEALEYAREIQAILTEVEE</sequence>
<evidence type="ECO:0000313" key="2">
    <source>
        <dbReference type="Proteomes" id="UP000005039"/>
    </source>
</evidence>
<accession>I0R751</accession>
<reference evidence="1 2" key="1">
    <citation type="submission" date="2012-03" db="EMBL/GenBank/DDBJ databases">
        <authorList>
            <person name="Durkin A.S."/>
            <person name="McCorrison J."/>
            <person name="Torralba M."/>
            <person name="Gillis M."/>
            <person name="Methe B."/>
            <person name="Sutton G."/>
            <person name="Nelson K.E."/>
        </authorList>
    </citation>
    <scope>NUCLEOTIDE SEQUENCE [LARGE SCALE GENOMIC DNA]</scope>
    <source>
        <strain evidence="1 2">F0468</strain>
    </source>
</reference>
<comment type="caution">
    <text evidence="1">The sequence shown here is derived from an EMBL/GenBank/DDBJ whole genome shotgun (WGS) entry which is preliminary data.</text>
</comment>
<dbReference type="RefSeq" id="WP_008754231.1">
    <property type="nucleotide sequence ID" value="NZ_AJGH01000080.1"/>
</dbReference>
<organism evidence="1 2">
    <name type="scientific">Lachnoanaerobaculum saburreum F0468</name>
    <dbReference type="NCBI Taxonomy" id="1095750"/>
    <lineage>
        <taxon>Bacteria</taxon>
        <taxon>Bacillati</taxon>
        <taxon>Bacillota</taxon>
        <taxon>Clostridia</taxon>
        <taxon>Lachnospirales</taxon>
        <taxon>Lachnospiraceae</taxon>
        <taxon>Lachnoanaerobaculum</taxon>
    </lineage>
</organism>
<proteinExistence type="predicted"/>
<evidence type="ECO:0000313" key="1">
    <source>
        <dbReference type="EMBL" id="EIC95509.1"/>
    </source>
</evidence>
<name>I0R751_9FIRM</name>
<keyword evidence="2" id="KW-1185">Reference proteome</keyword>
<dbReference type="AlphaFoldDB" id="I0R751"/>
<dbReference type="Proteomes" id="UP000005039">
    <property type="component" value="Unassembled WGS sequence"/>
</dbReference>
<dbReference type="EMBL" id="AJGH01000080">
    <property type="protein sequence ID" value="EIC95509.1"/>
    <property type="molecule type" value="Genomic_DNA"/>
</dbReference>
<gene>
    <name evidence="1" type="ORF">HMPREF9970_1670</name>
</gene>
<dbReference type="PATRIC" id="fig|1095750.3.peg.1681"/>
<protein>
    <submittedName>
        <fullName evidence="1">Uncharacterized protein</fullName>
    </submittedName>
</protein>